<evidence type="ECO:0000256" key="6">
    <source>
        <dbReference type="ARBA" id="ARBA00022989"/>
    </source>
</evidence>
<evidence type="ECO:0000259" key="10">
    <source>
        <dbReference type="Pfam" id="PF04535"/>
    </source>
</evidence>
<keyword evidence="12" id="KW-1185">Reference proteome</keyword>
<reference evidence="11 12" key="1">
    <citation type="submission" date="2023-10" db="EMBL/GenBank/DDBJ databases">
        <title>Chromosome-scale genome assembly provides insights into flower coloration mechanisms of Canna indica.</title>
        <authorList>
            <person name="Li C."/>
        </authorList>
    </citation>
    <scope>NUCLEOTIDE SEQUENCE [LARGE SCALE GENOMIC DNA]</scope>
    <source>
        <tissue evidence="11">Flower</tissue>
    </source>
</reference>
<feature type="transmembrane region" description="Helical" evidence="8">
    <location>
        <begin position="132"/>
        <end position="153"/>
    </location>
</feature>
<evidence type="ECO:0000256" key="7">
    <source>
        <dbReference type="ARBA" id="ARBA00023136"/>
    </source>
</evidence>
<organism evidence="11 12">
    <name type="scientific">Canna indica</name>
    <name type="common">Indian-shot</name>
    <dbReference type="NCBI Taxonomy" id="4628"/>
    <lineage>
        <taxon>Eukaryota</taxon>
        <taxon>Viridiplantae</taxon>
        <taxon>Streptophyta</taxon>
        <taxon>Embryophyta</taxon>
        <taxon>Tracheophyta</taxon>
        <taxon>Spermatophyta</taxon>
        <taxon>Magnoliopsida</taxon>
        <taxon>Liliopsida</taxon>
        <taxon>Zingiberales</taxon>
        <taxon>Cannaceae</taxon>
        <taxon>Canna</taxon>
    </lineage>
</organism>
<feature type="transmembrane region" description="Helical" evidence="8">
    <location>
        <begin position="59"/>
        <end position="78"/>
    </location>
</feature>
<accession>A0AAQ3JTP3</accession>
<protein>
    <recommendedName>
        <fullName evidence="8">CASP-like protein</fullName>
    </recommendedName>
</protein>
<sequence>MAGDADGSLPTPASPPGNPDLEKTTPGPAPPLASDEGSTVVQAVVERWKHEDLLERGAFVLRAIVLLFSLLAAMVSAFNKHGDWKDFDLYQEYRYLLAISLIALLYTAFQAWRQVQRFRTWKDFVPREYSGIVDFAGDQAVAYLLISAISAAIPLTNRMREGADNIFTDASTAAISLAFFAFVASALSALISGFKLSKQSYI</sequence>
<evidence type="ECO:0000256" key="5">
    <source>
        <dbReference type="ARBA" id="ARBA00022692"/>
    </source>
</evidence>
<dbReference type="InterPro" id="IPR006702">
    <property type="entry name" value="CASP_dom"/>
</dbReference>
<proteinExistence type="inferred from homology"/>
<dbReference type="PANTHER" id="PTHR33573:SF57">
    <property type="entry name" value="CASP-LIKE PROTEIN 4B1"/>
    <property type="match status" value="1"/>
</dbReference>
<feature type="region of interest" description="Disordered" evidence="9">
    <location>
        <begin position="1"/>
        <end position="36"/>
    </location>
</feature>
<comment type="subcellular location">
    <subcellularLocation>
        <location evidence="1 8">Cell membrane</location>
        <topology evidence="1 8">Multi-pass membrane protein</topology>
    </subcellularLocation>
</comment>
<keyword evidence="4 8" id="KW-1003">Cell membrane</keyword>
<gene>
    <name evidence="11" type="ORF">Cni_G04554</name>
</gene>
<comment type="similarity">
    <text evidence="2 8">Belongs to the Casparian strip membrane proteins (CASP) family.</text>
</comment>
<dbReference type="GO" id="GO:0005886">
    <property type="term" value="C:plasma membrane"/>
    <property type="evidence" value="ECO:0007669"/>
    <property type="project" value="UniProtKB-SubCell"/>
</dbReference>
<comment type="subunit">
    <text evidence="3 8">Homodimer and heterodimers.</text>
</comment>
<evidence type="ECO:0000256" key="3">
    <source>
        <dbReference type="ARBA" id="ARBA00011489"/>
    </source>
</evidence>
<evidence type="ECO:0000313" key="11">
    <source>
        <dbReference type="EMBL" id="WOK95847.1"/>
    </source>
</evidence>
<feature type="domain" description="Casparian strip membrane protein" evidence="10">
    <location>
        <begin position="54"/>
        <end position="184"/>
    </location>
</feature>
<keyword evidence="5 8" id="KW-0812">Transmembrane</keyword>
<keyword evidence="6 8" id="KW-1133">Transmembrane helix</keyword>
<dbReference type="EMBL" id="CP136891">
    <property type="protein sequence ID" value="WOK95847.1"/>
    <property type="molecule type" value="Genomic_DNA"/>
</dbReference>
<dbReference type="AlphaFoldDB" id="A0AAQ3JTP3"/>
<dbReference type="Pfam" id="PF04535">
    <property type="entry name" value="CASP_dom"/>
    <property type="match status" value="1"/>
</dbReference>
<dbReference type="PANTHER" id="PTHR33573">
    <property type="entry name" value="CASP-LIKE PROTEIN 4A4"/>
    <property type="match status" value="1"/>
</dbReference>
<feature type="transmembrane region" description="Helical" evidence="8">
    <location>
        <begin position="93"/>
        <end position="112"/>
    </location>
</feature>
<evidence type="ECO:0000256" key="1">
    <source>
        <dbReference type="ARBA" id="ARBA00004651"/>
    </source>
</evidence>
<name>A0AAQ3JTP3_9LILI</name>
<evidence type="ECO:0000256" key="9">
    <source>
        <dbReference type="SAM" id="MobiDB-lite"/>
    </source>
</evidence>
<evidence type="ECO:0000256" key="2">
    <source>
        <dbReference type="ARBA" id="ARBA00007651"/>
    </source>
</evidence>
<dbReference type="Proteomes" id="UP001327560">
    <property type="component" value="Chromosome 2"/>
</dbReference>
<feature type="transmembrane region" description="Helical" evidence="8">
    <location>
        <begin position="173"/>
        <end position="194"/>
    </location>
</feature>
<keyword evidence="7 8" id="KW-0472">Membrane</keyword>
<evidence type="ECO:0000256" key="8">
    <source>
        <dbReference type="RuleBase" id="RU361233"/>
    </source>
</evidence>
<evidence type="ECO:0000313" key="12">
    <source>
        <dbReference type="Proteomes" id="UP001327560"/>
    </source>
</evidence>
<evidence type="ECO:0000256" key="4">
    <source>
        <dbReference type="ARBA" id="ARBA00022475"/>
    </source>
</evidence>